<organism evidence="2 3">
    <name type="scientific">Galeopterus variegatus</name>
    <name type="common">Malayan flying lemur</name>
    <name type="synonym">Cynocephalus variegatus</name>
    <dbReference type="NCBI Taxonomy" id="482537"/>
    <lineage>
        <taxon>Eukaryota</taxon>
        <taxon>Metazoa</taxon>
        <taxon>Chordata</taxon>
        <taxon>Craniata</taxon>
        <taxon>Vertebrata</taxon>
        <taxon>Euteleostomi</taxon>
        <taxon>Mammalia</taxon>
        <taxon>Eutheria</taxon>
        <taxon>Euarchontoglires</taxon>
        <taxon>Dermoptera</taxon>
        <taxon>Cynocephalidae</taxon>
        <taxon>Galeopterus</taxon>
    </lineage>
</organism>
<sequence length="219" mass="21203">MLKPPASASRPGDCAKRKAGQAGRGRSEGSARVRGQLPQQGRQPQRSEASRGPPWGGGAAEPALSSRTAPESPQPTPREAPGEGGGDAQSLPPVPCAPRYPIAAAAASSSSSPSSSSKSSAGGASRDRPCRPGPLSSSPAAAVAGASRSPPAASRHSATAAGQPPAATGTSRSRTAPPGSPGLRPRPGPSLRGLLRSGSPADGDAVSLSAAAGAGEPPG</sequence>
<dbReference type="Proteomes" id="UP000694923">
    <property type="component" value="Unplaced"/>
</dbReference>
<reference evidence="3" key="1">
    <citation type="submission" date="2025-08" db="UniProtKB">
        <authorList>
            <consortium name="RefSeq"/>
        </authorList>
    </citation>
    <scope>IDENTIFICATION</scope>
</reference>
<feature type="region of interest" description="Disordered" evidence="1">
    <location>
        <begin position="1"/>
        <end position="219"/>
    </location>
</feature>
<evidence type="ECO:0000313" key="2">
    <source>
        <dbReference type="Proteomes" id="UP000694923"/>
    </source>
</evidence>
<keyword evidence="2" id="KW-1185">Reference proteome</keyword>
<dbReference type="RefSeq" id="XP_008565328.1">
    <property type="nucleotide sequence ID" value="XM_008567106.1"/>
</dbReference>
<feature type="compositionally biased region" description="Low complexity" evidence="1">
    <location>
        <begin position="133"/>
        <end position="170"/>
    </location>
</feature>
<dbReference type="GeneID" id="103585986"/>
<accession>A0ABM0QAD7</accession>
<evidence type="ECO:0000256" key="1">
    <source>
        <dbReference type="SAM" id="MobiDB-lite"/>
    </source>
</evidence>
<feature type="compositionally biased region" description="Low complexity" evidence="1">
    <location>
        <begin position="32"/>
        <end position="46"/>
    </location>
</feature>
<name>A0ABM0QAD7_GALVR</name>
<protein>
    <submittedName>
        <fullName evidence="3">Mucin-1-like</fullName>
    </submittedName>
</protein>
<feature type="compositionally biased region" description="Low complexity" evidence="1">
    <location>
        <begin position="103"/>
        <end position="124"/>
    </location>
</feature>
<gene>
    <name evidence="3" type="primary">LOC103585986</name>
</gene>
<proteinExistence type="predicted"/>
<feature type="compositionally biased region" description="Low complexity" evidence="1">
    <location>
        <begin position="189"/>
        <end position="200"/>
    </location>
</feature>
<evidence type="ECO:0000313" key="3">
    <source>
        <dbReference type="RefSeq" id="XP_008565328.1"/>
    </source>
</evidence>
<feature type="compositionally biased region" description="Pro residues" evidence="1">
    <location>
        <begin position="178"/>
        <end position="188"/>
    </location>
</feature>